<keyword evidence="6" id="KW-0723">Serine/threonine-protein kinase</keyword>
<dbReference type="EMBL" id="CM031814">
    <property type="protein sequence ID" value="KAG6650037.1"/>
    <property type="molecule type" value="Genomic_DNA"/>
</dbReference>
<evidence type="ECO:0000256" key="22">
    <source>
        <dbReference type="PROSITE-ProRule" id="PRU10141"/>
    </source>
</evidence>
<evidence type="ECO:0000256" key="4">
    <source>
        <dbReference type="ARBA" id="ARBA00012513"/>
    </source>
</evidence>
<comment type="catalytic activity">
    <reaction evidence="21">
        <text>L-seryl-[protein] + ATP = O-phospho-L-seryl-[protein] + ADP + H(+)</text>
        <dbReference type="Rhea" id="RHEA:17989"/>
        <dbReference type="Rhea" id="RHEA-COMP:9863"/>
        <dbReference type="Rhea" id="RHEA-COMP:11604"/>
        <dbReference type="ChEBI" id="CHEBI:15378"/>
        <dbReference type="ChEBI" id="CHEBI:29999"/>
        <dbReference type="ChEBI" id="CHEBI:30616"/>
        <dbReference type="ChEBI" id="CHEBI:83421"/>
        <dbReference type="ChEBI" id="CHEBI:456216"/>
        <dbReference type="EC" id="2.7.11.1"/>
    </reaction>
</comment>
<dbReference type="Pfam" id="PF08263">
    <property type="entry name" value="LRRNT_2"/>
    <property type="match status" value="1"/>
</dbReference>
<evidence type="ECO:0000256" key="2">
    <source>
        <dbReference type="ARBA" id="ARBA00004479"/>
    </source>
</evidence>
<protein>
    <recommendedName>
        <fullName evidence="4">non-specific serine/threonine protein kinase</fullName>
        <ecNumber evidence="4">2.7.11.1</ecNumber>
    </recommendedName>
</protein>
<dbReference type="FunFam" id="1.10.510.10:FF:000358">
    <property type="entry name" value="Putative leucine-rich repeat receptor-like serine/threonine-protein kinase"/>
    <property type="match status" value="1"/>
</dbReference>
<evidence type="ECO:0000256" key="8">
    <source>
        <dbReference type="ARBA" id="ARBA00022614"/>
    </source>
</evidence>
<reference evidence="27" key="2">
    <citation type="submission" date="2021-01" db="EMBL/GenBank/DDBJ databases">
        <authorList>
            <person name="Lovell J.T."/>
            <person name="Bentley N."/>
            <person name="Bhattarai G."/>
            <person name="Jenkins J.W."/>
            <person name="Sreedasyam A."/>
            <person name="Alarcon Y."/>
            <person name="Bock C."/>
            <person name="Boston L."/>
            <person name="Carlson J."/>
            <person name="Cervantes K."/>
            <person name="Clermont K."/>
            <person name="Krom N."/>
            <person name="Kubenka K."/>
            <person name="Mamidi S."/>
            <person name="Mattison C."/>
            <person name="Monteros M."/>
            <person name="Pisani C."/>
            <person name="Plott C."/>
            <person name="Rajasekar S."/>
            <person name="Rhein H.S."/>
            <person name="Rohla C."/>
            <person name="Song M."/>
            <person name="Hilaire R.S."/>
            <person name="Shu S."/>
            <person name="Wells L."/>
            <person name="Wang X."/>
            <person name="Webber J."/>
            <person name="Heerema R.J."/>
            <person name="Klein P."/>
            <person name="Conner P."/>
            <person name="Grauke L."/>
            <person name="Grimwood J."/>
            <person name="Schmutz J."/>
            <person name="Randall J.J."/>
        </authorList>
    </citation>
    <scope>NUCLEOTIDE SEQUENCE</scope>
    <source>
        <tissue evidence="27">Leaf</tissue>
    </source>
</reference>
<dbReference type="PROSITE" id="PS50011">
    <property type="entry name" value="PROTEIN_KINASE_DOM"/>
    <property type="match status" value="1"/>
</dbReference>
<dbReference type="Proteomes" id="UP000811246">
    <property type="component" value="Chromosome 6"/>
</dbReference>
<keyword evidence="9" id="KW-0808">Transferase</keyword>
<dbReference type="EC" id="2.7.11.1" evidence="4"/>
<dbReference type="EMBL" id="CM031830">
    <property type="protein sequence ID" value="KAG6707119.1"/>
    <property type="molecule type" value="Genomic_DNA"/>
</dbReference>
<dbReference type="FunFam" id="3.30.200.20:FF:000661">
    <property type="entry name" value="Serine-threonine protein kinase plant-type"/>
    <property type="match status" value="1"/>
</dbReference>
<dbReference type="InterPro" id="IPR000719">
    <property type="entry name" value="Prot_kinase_dom"/>
</dbReference>
<feature type="binding site" evidence="22">
    <location>
        <position position="834"/>
    </location>
    <ligand>
        <name>ATP</name>
        <dbReference type="ChEBI" id="CHEBI:30616"/>
    </ligand>
</feature>
<evidence type="ECO:0000256" key="21">
    <source>
        <dbReference type="ARBA" id="ARBA00048679"/>
    </source>
</evidence>
<comment type="similarity">
    <text evidence="3">Belongs to the protein kinase superfamily. Ser/Thr protein kinase family.</text>
</comment>
<reference evidence="26" key="1">
    <citation type="submission" date="2020-12" db="EMBL/GenBank/DDBJ databases">
        <title>WGS assembly of Carya illinoinensis cv. Pawnee.</title>
        <authorList>
            <person name="Platts A."/>
            <person name="Shu S."/>
            <person name="Wright S."/>
            <person name="Barry K."/>
            <person name="Edger P."/>
            <person name="Pires J.C."/>
            <person name="Schmutz J."/>
        </authorList>
    </citation>
    <scope>NUCLEOTIDE SEQUENCE</scope>
    <source>
        <tissue evidence="26">Leaf</tissue>
    </source>
</reference>
<dbReference type="PANTHER" id="PTHR48005:SF57">
    <property type="entry name" value="RECEPTOR KINASE-LIKE PROTEIN XA21"/>
    <property type="match status" value="1"/>
</dbReference>
<evidence type="ECO:0000256" key="11">
    <source>
        <dbReference type="ARBA" id="ARBA00022729"/>
    </source>
</evidence>
<feature type="domain" description="Protein kinase" evidence="25">
    <location>
        <begin position="806"/>
        <end position="1084"/>
    </location>
</feature>
<dbReference type="SMART" id="SM00369">
    <property type="entry name" value="LRR_TYP"/>
    <property type="match status" value="9"/>
</dbReference>
<evidence type="ECO:0000256" key="17">
    <source>
        <dbReference type="ARBA" id="ARBA00023136"/>
    </source>
</evidence>
<keyword evidence="14" id="KW-0418">Kinase</keyword>
<comment type="subcellular location">
    <subcellularLocation>
        <location evidence="1">Cell membrane</location>
        <topology evidence="1">Single-pass membrane protein</topology>
    </subcellularLocation>
    <subcellularLocation>
        <location evidence="2">Membrane</location>
        <topology evidence="2">Single-pass type I membrane protein</topology>
    </subcellularLocation>
</comment>
<dbReference type="Pfam" id="PF00560">
    <property type="entry name" value="LRR_1"/>
    <property type="match status" value="5"/>
</dbReference>
<evidence type="ECO:0000313" key="28">
    <source>
        <dbReference type="Proteomes" id="UP000811609"/>
    </source>
</evidence>
<dbReference type="InterPro" id="IPR032675">
    <property type="entry name" value="LRR_dom_sf"/>
</dbReference>
<evidence type="ECO:0000256" key="12">
    <source>
        <dbReference type="ARBA" id="ARBA00022737"/>
    </source>
</evidence>
<evidence type="ECO:0000256" key="7">
    <source>
        <dbReference type="ARBA" id="ARBA00022553"/>
    </source>
</evidence>
<evidence type="ECO:0000256" key="5">
    <source>
        <dbReference type="ARBA" id="ARBA00022475"/>
    </source>
</evidence>
<evidence type="ECO:0000259" key="25">
    <source>
        <dbReference type="PROSITE" id="PS50011"/>
    </source>
</evidence>
<comment type="catalytic activity">
    <reaction evidence="20">
        <text>L-threonyl-[protein] + ATP = O-phospho-L-threonyl-[protein] + ADP + H(+)</text>
        <dbReference type="Rhea" id="RHEA:46608"/>
        <dbReference type="Rhea" id="RHEA-COMP:11060"/>
        <dbReference type="Rhea" id="RHEA-COMP:11605"/>
        <dbReference type="ChEBI" id="CHEBI:15378"/>
        <dbReference type="ChEBI" id="CHEBI:30013"/>
        <dbReference type="ChEBI" id="CHEBI:30616"/>
        <dbReference type="ChEBI" id="CHEBI:61977"/>
        <dbReference type="ChEBI" id="CHEBI:456216"/>
        <dbReference type="EC" id="2.7.11.1"/>
    </reaction>
</comment>
<dbReference type="PANTHER" id="PTHR48005">
    <property type="entry name" value="LEUCINE RICH REPEAT KINASE 2"/>
    <property type="match status" value="1"/>
</dbReference>
<evidence type="ECO:0000256" key="3">
    <source>
        <dbReference type="ARBA" id="ARBA00008684"/>
    </source>
</evidence>
<evidence type="ECO:0000256" key="15">
    <source>
        <dbReference type="ARBA" id="ARBA00022840"/>
    </source>
</evidence>
<evidence type="ECO:0000313" key="27">
    <source>
        <dbReference type="EMBL" id="KAG6707119.1"/>
    </source>
</evidence>
<keyword evidence="11 24" id="KW-0732">Signal</keyword>
<dbReference type="Pfam" id="PF13855">
    <property type="entry name" value="LRR_8"/>
    <property type="match status" value="2"/>
</dbReference>
<dbReference type="InterPro" id="IPR003591">
    <property type="entry name" value="Leu-rich_rpt_typical-subtyp"/>
</dbReference>
<sequence length="1094" mass="120691">MLLIIEKPSNLLFLGFLLAHLCTIQLVGSSSNFTDRSALIAFKSQLSPSANETVLAQNWSTTTNFCNWIGVSCSRRRQRVTALDLPKMGLQGTLPPQIGNLSFIVTLHLHNNSFFGFLPNEISRLHRLKILRLDFNKFEGSIPPSLHQCHKLTYLSLAENMLSGAIPSSLGNLSALEQLSLRYNSLVGPFPSVIFNISSLTMIAITNNQISGTLPMDLCSRCPNLEGLYLSRNEFSGRLPTQMNHCREIVDLSLSGNKFEGRVPKSFQSLKRLEGLTLGGNNLTGNIPSFISNLSSLQALGMEENNFNGSIPSDICHLPNLHTLSLGDNYLTGALSQAIFNSSSLQNIFMGSNLLSGNIPIDAGLRCSNLENLILPFNNLGGRIPSYLSNCSRLSLIDFSSNLLSGPIPESLGNLKYLQFLSLNYNQLTGEHGDQEPNFISSLTNCPVLERLSLVGNPLNITIPKSIGNFSIFLASIYASQSQIKGHIPNELGSLTGLTELFLTDNDLMGNIPSTLGGMEKLQRLYLDANKIEGFIPQSLCRLKNLGELVLSNNQISGPIPNCLSNLRLLQMLYVDSNILNSSIPISIWNLENLLFLDLSSSSLGGYLSSYMRKTRTMEYMNLSQNQFTGNIPSIIGEFESLRSLDLSNNSFQGVIPESFGNLKGLDILNLSFNNLSGAIPKSLEALPFLRYLNLSFNMLSGEIPSGGPFVNFTAESFIGNKALCGNLTFGVPTCPRHPQGSRVKHNLLKYIVPAIVSVLIFVALLYILSARRERNMQVSSALNQLPGLEHRMISYQEISQGTNNFCDSNLIGTGGFGSVYKGALFDGTIVAVKVLNLQSANAFKSFDAECKVLRTIRHRNLIKVVSACSNLEFRALVLQYMSNGSLERWLYSYNYCLNLLQRISIMLDVAYALDYLHHGQLEPVVHCDLKPSNILLDEDMIAHVGDFGIAKILIESKEATQTKTLGTLGYIAPEYGSEGKVSIKADTYSYGIILLEMVTRKKPIDDMFAGELTLRQWINASFQNEMMEIVDAGLLMIEEGRDPIALQSIISSIMELGFRCSEELPNERINIKDVIVKLDKIKLSLSENRNRGI</sequence>
<dbReference type="SUPFAM" id="SSF56112">
    <property type="entry name" value="Protein kinase-like (PK-like)"/>
    <property type="match status" value="1"/>
</dbReference>
<evidence type="ECO:0000256" key="14">
    <source>
        <dbReference type="ARBA" id="ARBA00022777"/>
    </source>
</evidence>
<evidence type="ECO:0000256" key="9">
    <source>
        <dbReference type="ARBA" id="ARBA00022679"/>
    </source>
</evidence>
<dbReference type="Pfam" id="PF00069">
    <property type="entry name" value="Pkinase"/>
    <property type="match status" value="1"/>
</dbReference>
<evidence type="ECO:0000256" key="18">
    <source>
        <dbReference type="ARBA" id="ARBA00023170"/>
    </source>
</evidence>
<evidence type="ECO:0000256" key="24">
    <source>
        <dbReference type="SAM" id="SignalP"/>
    </source>
</evidence>
<keyword evidence="12" id="KW-0677">Repeat</keyword>
<dbReference type="InterPro" id="IPR013210">
    <property type="entry name" value="LRR_N_plant-typ"/>
</dbReference>
<dbReference type="Gene3D" id="3.30.200.20">
    <property type="entry name" value="Phosphorylase Kinase, domain 1"/>
    <property type="match status" value="1"/>
</dbReference>
<dbReference type="FunFam" id="3.80.10.10:FF:000095">
    <property type="entry name" value="LRR receptor-like serine/threonine-protein kinase GSO1"/>
    <property type="match status" value="2"/>
</dbReference>
<feature type="transmembrane region" description="Helical" evidence="23">
    <location>
        <begin position="748"/>
        <end position="769"/>
    </location>
</feature>
<dbReference type="InterPro" id="IPR011009">
    <property type="entry name" value="Kinase-like_dom_sf"/>
</dbReference>
<accession>A0A8T1Q649</accession>
<dbReference type="Proteomes" id="UP000811609">
    <property type="component" value="Chromosome 6"/>
</dbReference>
<keyword evidence="19" id="KW-0325">Glycoprotein</keyword>
<organism evidence="26 28">
    <name type="scientific">Carya illinoinensis</name>
    <name type="common">Pecan</name>
    <dbReference type="NCBI Taxonomy" id="32201"/>
    <lineage>
        <taxon>Eukaryota</taxon>
        <taxon>Viridiplantae</taxon>
        <taxon>Streptophyta</taxon>
        <taxon>Embryophyta</taxon>
        <taxon>Tracheophyta</taxon>
        <taxon>Spermatophyta</taxon>
        <taxon>Magnoliopsida</taxon>
        <taxon>eudicotyledons</taxon>
        <taxon>Gunneridae</taxon>
        <taxon>Pentapetalae</taxon>
        <taxon>rosids</taxon>
        <taxon>fabids</taxon>
        <taxon>Fagales</taxon>
        <taxon>Juglandaceae</taxon>
        <taxon>Carya</taxon>
    </lineage>
</organism>
<evidence type="ECO:0000313" key="26">
    <source>
        <dbReference type="EMBL" id="KAG6650037.1"/>
    </source>
</evidence>
<dbReference type="FunFam" id="3.80.10.10:FF:000101">
    <property type="entry name" value="LRR receptor-like serine/threonine-protein kinase ERECTA"/>
    <property type="match status" value="1"/>
</dbReference>
<evidence type="ECO:0000256" key="19">
    <source>
        <dbReference type="ARBA" id="ARBA00023180"/>
    </source>
</evidence>
<keyword evidence="7" id="KW-0597">Phosphoprotein</keyword>
<dbReference type="GO" id="GO:0005886">
    <property type="term" value="C:plasma membrane"/>
    <property type="evidence" value="ECO:0007669"/>
    <property type="project" value="UniProtKB-SubCell"/>
</dbReference>
<dbReference type="Gene3D" id="1.10.510.10">
    <property type="entry name" value="Transferase(Phosphotransferase) domain 1"/>
    <property type="match status" value="1"/>
</dbReference>
<keyword evidence="10 23" id="KW-0812">Transmembrane</keyword>
<name>A0A8T1Q649_CARIL</name>
<evidence type="ECO:0000256" key="1">
    <source>
        <dbReference type="ARBA" id="ARBA00004162"/>
    </source>
</evidence>
<dbReference type="Gene3D" id="3.80.10.10">
    <property type="entry name" value="Ribonuclease Inhibitor"/>
    <property type="match status" value="3"/>
</dbReference>
<evidence type="ECO:0000256" key="16">
    <source>
        <dbReference type="ARBA" id="ARBA00022989"/>
    </source>
</evidence>
<evidence type="ECO:0000256" key="23">
    <source>
        <dbReference type="SAM" id="Phobius"/>
    </source>
</evidence>
<keyword evidence="5" id="KW-1003">Cell membrane</keyword>
<keyword evidence="8" id="KW-0433">Leucine-rich repeat</keyword>
<keyword evidence="18" id="KW-0675">Receptor</keyword>
<dbReference type="AlphaFoldDB" id="A0A8T1Q649"/>
<gene>
    <name evidence="26" type="ORF">CIPAW_06G015700</name>
    <name evidence="27" type="ORF">I3842_06G015800</name>
</gene>
<dbReference type="PROSITE" id="PS00108">
    <property type="entry name" value="PROTEIN_KINASE_ST"/>
    <property type="match status" value="1"/>
</dbReference>
<evidence type="ECO:0000256" key="10">
    <source>
        <dbReference type="ARBA" id="ARBA00022692"/>
    </source>
</evidence>
<keyword evidence="28" id="KW-1185">Reference proteome</keyword>
<dbReference type="GO" id="GO:0004674">
    <property type="term" value="F:protein serine/threonine kinase activity"/>
    <property type="evidence" value="ECO:0007669"/>
    <property type="project" value="UniProtKB-KW"/>
</dbReference>
<dbReference type="InterPro" id="IPR008271">
    <property type="entry name" value="Ser/Thr_kinase_AS"/>
</dbReference>
<dbReference type="SMART" id="SM00220">
    <property type="entry name" value="S_TKc"/>
    <property type="match status" value="1"/>
</dbReference>
<feature type="signal peptide" evidence="24">
    <location>
        <begin position="1"/>
        <end position="29"/>
    </location>
</feature>
<keyword evidence="13 22" id="KW-0547">Nucleotide-binding</keyword>
<evidence type="ECO:0000256" key="6">
    <source>
        <dbReference type="ARBA" id="ARBA00022527"/>
    </source>
</evidence>
<dbReference type="SUPFAM" id="SSF52047">
    <property type="entry name" value="RNI-like"/>
    <property type="match status" value="2"/>
</dbReference>
<feature type="chain" id="PRO_5035729891" description="non-specific serine/threonine protein kinase" evidence="24">
    <location>
        <begin position="30"/>
        <end position="1094"/>
    </location>
</feature>
<keyword evidence="16 23" id="KW-1133">Transmembrane helix</keyword>
<dbReference type="InterPro" id="IPR001611">
    <property type="entry name" value="Leu-rich_rpt"/>
</dbReference>
<evidence type="ECO:0000256" key="20">
    <source>
        <dbReference type="ARBA" id="ARBA00047899"/>
    </source>
</evidence>
<proteinExistence type="inferred from homology"/>
<evidence type="ECO:0000256" key="13">
    <source>
        <dbReference type="ARBA" id="ARBA00022741"/>
    </source>
</evidence>
<keyword evidence="15 22" id="KW-0067">ATP-binding</keyword>
<dbReference type="GO" id="GO:0005524">
    <property type="term" value="F:ATP binding"/>
    <property type="evidence" value="ECO:0007669"/>
    <property type="project" value="UniProtKB-UniRule"/>
</dbReference>
<dbReference type="InterPro" id="IPR051420">
    <property type="entry name" value="Ser_Thr_Kinases_DiverseReg"/>
</dbReference>
<dbReference type="PROSITE" id="PS00107">
    <property type="entry name" value="PROTEIN_KINASE_ATP"/>
    <property type="match status" value="1"/>
</dbReference>
<dbReference type="InterPro" id="IPR017441">
    <property type="entry name" value="Protein_kinase_ATP_BS"/>
</dbReference>
<dbReference type="EMBL" id="CM031830">
    <property type="protein sequence ID" value="KAG6707121.1"/>
    <property type="molecule type" value="Genomic_DNA"/>
</dbReference>
<dbReference type="OrthoDB" id="676979at2759"/>
<keyword evidence="17 23" id="KW-0472">Membrane</keyword>
<comment type="caution">
    <text evidence="26">The sequence shown here is derived from an EMBL/GenBank/DDBJ whole genome shotgun (WGS) entry which is preliminary data.</text>
</comment>